<comment type="subcellular location">
    <subcellularLocation>
        <location evidence="1">Cell membrane</location>
        <topology evidence="1">Multi-pass membrane protein</topology>
    </subcellularLocation>
</comment>
<comment type="similarity">
    <text evidence="2">Belongs to the autoinducer-2 exporter (AI-2E) (TC 2.A.86) family.</text>
</comment>
<name>A0A2H0W8H5_9BACT</name>
<evidence type="ECO:0000256" key="6">
    <source>
        <dbReference type="ARBA" id="ARBA00022989"/>
    </source>
</evidence>
<evidence type="ECO:0000256" key="4">
    <source>
        <dbReference type="ARBA" id="ARBA00022475"/>
    </source>
</evidence>
<evidence type="ECO:0000313" key="10">
    <source>
        <dbReference type="Proteomes" id="UP000230093"/>
    </source>
</evidence>
<dbReference type="InterPro" id="IPR002549">
    <property type="entry name" value="AI-2E-like"/>
</dbReference>
<feature type="transmembrane region" description="Helical" evidence="8">
    <location>
        <begin position="128"/>
        <end position="150"/>
    </location>
</feature>
<dbReference type="GO" id="GO:0055085">
    <property type="term" value="P:transmembrane transport"/>
    <property type="evidence" value="ECO:0007669"/>
    <property type="project" value="TreeGrafter"/>
</dbReference>
<evidence type="ECO:0000256" key="5">
    <source>
        <dbReference type="ARBA" id="ARBA00022692"/>
    </source>
</evidence>
<dbReference type="Pfam" id="PF01594">
    <property type="entry name" value="AI-2E_transport"/>
    <property type="match status" value="1"/>
</dbReference>
<evidence type="ECO:0000256" key="7">
    <source>
        <dbReference type="ARBA" id="ARBA00023136"/>
    </source>
</evidence>
<feature type="transmembrane region" description="Helical" evidence="8">
    <location>
        <begin position="235"/>
        <end position="260"/>
    </location>
</feature>
<dbReference type="Proteomes" id="UP000230093">
    <property type="component" value="Unassembled WGS sequence"/>
</dbReference>
<evidence type="ECO:0000313" key="9">
    <source>
        <dbReference type="EMBL" id="PIS08937.1"/>
    </source>
</evidence>
<feature type="transmembrane region" description="Helical" evidence="8">
    <location>
        <begin position="30"/>
        <end position="48"/>
    </location>
</feature>
<evidence type="ECO:0008006" key="11">
    <source>
        <dbReference type="Google" id="ProtNLM"/>
    </source>
</evidence>
<dbReference type="AlphaFoldDB" id="A0A2H0W8H5"/>
<protein>
    <recommendedName>
        <fullName evidence="11">AI-2E family transporter</fullName>
    </recommendedName>
</protein>
<dbReference type="PANTHER" id="PTHR21716:SF53">
    <property type="entry name" value="PERMEASE PERM-RELATED"/>
    <property type="match status" value="1"/>
</dbReference>
<evidence type="ECO:0000256" key="1">
    <source>
        <dbReference type="ARBA" id="ARBA00004651"/>
    </source>
</evidence>
<keyword evidence="7 8" id="KW-0472">Membrane</keyword>
<dbReference type="GO" id="GO:0005886">
    <property type="term" value="C:plasma membrane"/>
    <property type="evidence" value="ECO:0007669"/>
    <property type="project" value="UniProtKB-SubCell"/>
</dbReference>
<evidence type="ECO:0000256" key="8">
    <source>
        <dbReference type="SAM" id="Phobius"/>
    </source>
</evidence>
<keyword evidence="4" id="KW-1003">Cell membrane</keyword>
<feature type="transmembrane region" description="Helical" evidence="8">
    <location>
        <begin position="191"/>
        <end position="223"/>
    </location>
</feature>
<reference evidence="10" key="1">
    <citation type="submission" date="2017-09" db="EMBL/GenBank/DDBJ databases">
        <title>Depth-based differentiation of microbial function through sediment-hosted aquifers and enrichment of novel symbionts in the deep terrestrial subsurface.</title>
        <authorList>
            <person name="Probst A.J."/>
            <person name="Ladd B."/>
            <person name="Jarett J.K."/>
            <person name="Geller-Mcgrath D.E."/>
            <person name="Sieber C.M.K."/>
            <person name="Emerson J.B."/>
            <person name="Anantharaman K."/>
            <person name="Thomas B.C."/>
            <person name="Malmstrom R."/>
            <person name="Stieglmeier M."/>
            <person name="Klingl A."/>
            <person name="Woyke T."/>
            <person name="Ryan C.M."/>
            <person name="Banfield J.F."/>
        </authorList>
    </citation>
    <scope>NUCLEOTIDE SEQUENCE [LARGE SCALE GENOMIC DNA]</scope>
</reference>
<dbReference type="EMBL" id="PEZT01000023">
    <property type="protein sequence ID" value="PIS08937.1"/>
    <property type="molecule type" value="Genomic_DNA"/>
</dbReference>
<keyword evidence="5 8" id="KW-0812">Transmembrane</keyword>
<proteinExistence type="inferred from homology"/>
<comment type="caution">
    <text evidence="9">The sequence shown here is derived from an EMBL/GenBank/DDBJ whole genome shotgun (WGS) entry which is preliminary data.</text>
</comment>
<feature type="transmembrane region" description="Helical" evidence="8">
    <location>
        <begin position="297"/>
        <end position="318"/>
    </location>
</feature>
<feature type="transmembrane region" description="Helical" evidence="8">
    <location>
        <begin position="272"/>
        <end position="291"/>
    </location>
</feature>
<feature type="transmembrane region" description="Helical" evidence="8">
    <location>
        <begin position="60"/>
        <end position="85"/>
    </location>
</feature>
<gene>
    <name evidence="9" type="ORF">COT75_03675</name>
</gene>
<keyword evidence="6 8" id="KW-1133">Transmembrane helix</keyword>
<evidence type="ECO:0000256" key="3">
    <source>
        <dbReference type="ARBA" id="ARBA00022448"/>
    </source>
</evidence>
<accession>A0A2H0W8H5</accession>
<dbReference type="PANTHER" id="PTHR21716">
    <property type="entry name" value="TRANSMEMBRANE PROTEIN"/>
    <property type="match status" value="1"/>
</dbReference>
<feature type="transmembrane region" description="Helical" evidence="8">
    <location>
        <begin position="7"/>
        <end position="24"/>
    </location>
</feature>
<organism evidence="9 10">
    <name type="scientific">Candidatus Beckwithbacteria bacterium CG10_big_fil_rev_8_21_14_0_10_34_10</name>
    <dbReference type="NCBI Taxonomy" id="1974495"/>
    <lineage>
        <taxon>Bacteria</taxon>
        <taxon>Candidatus Beckwithiibacteriota</taxon>
    </lineage>
</organism>
<keyword evidence="3" id="KW-0813">Transport</keyword>
<evidence type="ECO:0000256" key="2">
    <source>
        <dbReference type="ARBA" id="ARBA00009773"/>
    </source>
</evidence>
<sequence>MQKIEVSYKSFFTFFLFIAGFFLLYQIRAIILFLFISLIVTAALSPMVDKLEKLKLPRALSIFLLYILIFGGFIFAIASSIPALVKQTSALIDKLPEFLNTIGYYKLNLQPADYKDQITVLTGNALKIMASVFNNVIQIFAFMVVTFYLLMERRQLKKHLHFLFYENGEQKAEQLILALERKLGGWVRGELILMVIVGLMSFVGLGLLGVEFALPLAILAGFLELIPNLGPTIALIPAVIIGFSVSNPVGLGVLALYILIQQLENNLIVPKVMKKSVGLHPLVTLVALMVGFKIGGIGGGLLAVPAALFIEILIKFFYSSRRRVLH</sequence>